<evidence type="ECO:0000313" key="1">
    <source>
        <dbReference type="EMBL" id="BBH93891.1"/>
    </source>
</evidence>
<protein>
    <submittedName>
        <fullName evidence="1">Uncharacterized protein</fullName>
    </submittedName>
</protein>
<organism evidence="1">
    <name type="scientific">Thermogemmatispora argillosa</name>
    <dbReference type="NCBI Taxonomy" id="2045280"/>
    <lineage>
        <taxon>Bacteria</taxon>
        <taxon>Bacillati</taxon>
        <taxon>Chloroflexota</taxon>
        <taxon>Ktedonobacteria</taxon>
        <taxon>Thermogemmatisporales</taxon>
        <taxon>Thermogemmatisporaceae</taxon>
        <taxon>Thermogemmatispora</taxon>
    </lineage>
</organism>
<gene>
    <name evidence="1" type="ORF">KTA_20900</name>
</gene>
<dbReference type="EMBL" id="AP019377">
    <property type="protein sequence ID" value="BBH93891.1"/>
    <property type="molecule type" value="Genomic_DNA"/>
</dbReference>
<reference evidence="1" key="1">
    <citation type="submission" date="2018-12" db="EMBL/GenBank/DDBJ databases">
        <title>Novel natural products biosynthetic potential of the class Ktedonobacteria.</title>
        <authorList>
            <person name="Zheng Y."/>
            <person name="Saitou A."/>
            <person name="Wang C.M."/>
            <person name="Toyoda A."/>
            <person name="Minakuchi Y."/>
            <person name="Sekiguchi Y."/>
            <person name="Ueda K."/>
            <person name="Takano H."/>
            <person name="Sakai Y."/>
            <person name="Yokota A."/>
            <person name="Yabe S."/>
        </authorList>
    </citation>
    <scope>NUCLEOTIDE SEQUENCE</scope>
    <source>
        <strain evidence="1">A3-2</strain>
    </source>
</reference>
<sequence>MIWAGAGAWQGSEEMAGWAVGRLLKQANLSVWRLWLALSSPTEKELYCFSVRKLLKNQRLSCV</sequence>
<dbReference type="AlphaFoldDB" id="A0A455T3U9"/>
<name>A0A455T3U9_9CHLR</name>
<accession>A0A455T3U9</accession>
<proteinExistence type="predicted"/>